<comment type="caution">
    <text evidence="2">The sequence shown here is derived from an EMBL/GenBank/DDBJ whole genome shotgun (WGS) entry which is preliminary data.</text>
</comment>
<protein>
    <submittedName>
        <fullName evidence="2">Thioredoxin family protein</fullName>
    </submittedName>
</protein>
<reference evidence="2 3" key="1">
    <citation type="journal article" date="2023" name="Antonie Van Leeuwenhoek">
        <title>Flavobacterium potami sp. nov., a multi-metal resistance genes harbouring bacterium isolated from shallow river silt.</title>
        <authorList>
            <person name="Li S."/>
            <person name="Mao S."/>
            <person name="Mu W."/>
            <person name="Guo B."/>
            <person name="Li C."/>
            <person name="Zhu Q."/>
            <person name="Hou X."/>
            <person name="Zhao Y."/>
            <person name="Wei S."/>
            <person name="Liu H."/>
            <person name="Liu A."/>
        </authorList>
    </citation>
    <scope>NUCLEOTIDE SEQUENCE [LARGE SCALE GENOMIC DNA]</scope>
    <source>
        <strain evidence="2 3">17A</strain>
    </source>
</reference>
<sequence>MFRKLLILTLFLSSLLANAQGLIWRTDINDAVTVSSEQRKPLFIFFTGQGVGQKFQNEIFATRDFEDWARKNVVLVKLDLSDPTVSEVIKEQTLRLKNAFGVERIPQVCITEVYLRKGKTSFNKLGLMSDNLSGIKSWISECNSIMYKE</sequence>
<evidence type="ECO:0000313" key="3">
    <source>
        <dbReference type="Proteomes" id="UP001139366"/>
    </source>
</evidence>
<dbReference type="Proteomes" id="UP001139366">
    <property type="component" value="Unassembled WGS sequence"/>
</dbReference>
<dbReference type="EMBL" id="JAINUY010000005">
    <property type="protein sequence ID" value="MBZ4036275.1"/>
    <property type="molecule type" value="Genomic_DNA"/>
</dbReference>
<name>A0A9X1HBU8_9FLAO</name>
<gene>
    <name evidence="2" type="ORF">K6T82_15990</name>
</gene>
<proteinExistence type="predicted"/>
<dbReference type="InterPro" id="IPR036249">
    <property type="entry name" value="Thioredoxin-like_sf"/>
</dbReference>
<organism evidence="2 3">
    <name type="scientific">Flavobacterium potami</name>
    <dbReference type="NCBI Taxonomy" id="2872310"/>
    <lineage>
        <taxon>Bacteria</taxon>
        <taxon>Pseudomonadati</taxon>
        <taxon>Bacteroidota</taxon>
        <taxon>Flavobacteriia</taxon>
        <taxon>Flavobacteriales</taxon>
        <taxon>Flavobacteriaceae</taxon>
        <taxon>Flavobacterium</taxon>
    </lineage>
</organism>
<feature type="chain" id="PRO_5040968247" evidence="1">
    <location>
        <begin position="20"/>
        <end position="149"/>
    </location>
</feature>
<accession>A0A9X1HBU8</accession>
<dbReference type="AlphaFoldDB" id="A0A9X1HBU8"/>
<evidence type="ECO:0000313" key="2">
    <source>
        <dbReference type="EMBL" id="MBZ4036275.1"/>
    </source>
</evidence>
<keyword evidence="1" id="KW-0732">Signal</keyword>
<keyword evidence="3" id="KW-1185">Reference proteome</keyword>
<dbReference type="RefSeq" id="WP_223707545.1">
    <property type="nucleotide sequence ID" value="NZ_JAINUY010000005.1"/>
</dbReference>
<dbReference type="SUPFAM" id="SSF52833">
    <property type="entry name" value="Thioredoxin-like"/>
    <property type="match status" value="1"/>
</dbReference>
<dbReference type="Gene3D" id="3.40.30.10">
    <property type="entry name" value="Glutaredoxin"/>
    <property type="match status" value="1"/>
</dbReference>
<evidence type="ECO:0000256" key="1">
    <source>
        <dbReference type="SAM" id="SignalP"/>
    </source>
</evidence>
<feature type="signal peptide" evidence="1">
    <location>
        <begin position="1"/>
        <end position="19"/>
    </location>
</feature>